<feature type="compositionally biased region" description="Polar residues" evidence="1">
    <location>
        <begin position="243"/>
        <end position="255"/>
    </location>
</feature>
<dbReference type="AlphaFoldDB" id="A0AA86JXX2"/>
<dbReference type="EMBL" id="CAKJVE010000004">
    <property type="protein sequence ID" value="CAG9703718.1"/>
    <property type="molecule type" value="Genomic_DNA"/>
</dbReference>
<dbReference type="RefSeq" id="WP_317048962.1">
    <property type="nucleotide sequence ID" value="NZ_CAKJVE010000004.1"/>
</dbReference>
<dbReference type="Pfam" id="PF09681">
    <property type="entry name" value="Phage_rep_org_N"/>
    <property type="match status" value="1"/>
</dbReference>
<sequence>MADNKKYYYMRLKENFFESEEMIILESMPDGYLYSNILLKLYLRSLKNEGKLMFNNHIPYNSQILATVTRHQVGTVEMALKIFRDLGLIEVLDNGAIYMLDIQNFVGKGSTEADRKREYDRRISKEKKELLGICEKSPEKSPPEIEKEIDIEIEKEIDIEKEVNKKTSKPSKPTRHKYGEYKHVLLTDEQHTKLINELGTSVTNDSITFLDEYIEMKGYKARNHYLCIKKWVVDAVKEKQLKANKNTSSSTQNLKQLFKEAEDEENGISSDINDPF</sequence>
<dbReference type="InterPro" id="IPR010056">
    <property type="entry name" value="Phage_rep_org__N"/>
</dbReference>
<evidence type="ECO:0000313" key="5">
    <source>
        <dbReference type="Proteomes" id="UP000789738"/>
    </source>
</evidence>
<proteinExistence type="predicted"/>
<gene>
    <name evidence="4" type="ORF">CNEO2_1170013</name>
    <name evidence="3" type="ORF">CNEO_40785</name>
</gene>
<evidence type="ECO:0000313" key="4">
    <source>
        <dbReference type="EMBL" id="CAI3540168.1"/>
    </source>
</evidence>
<dbReference type="NCBIfam" id="TIGR01714">
    <property type="entry name" value="phage_rep_org_N"/>
    <property type="match status" value="1"/>
</dbReference>
<dbReference type="Proteomes" id="UP000789738">
    <property type="component" value="Unassembled WGS sequence"/>
</dbReference>
<feature type="compositionally biased region" description="Polar residues" evidence="1">
    <location>
        <begin position="267"/>
        <end position="276"/>
    </location>
</feature>
<reference evidence="3" key="1">
    <citation type="submission" date="2021-10" db="EMBL/GenBank/DDBJ databases">
        <authorList>
            <person name="Mesa V."/>
        </authorList>
    </citation>
    <scope>NUCLEOTIDE SEQUENCE</scope>
    <source>
        <strain evidence="3">CC3_PB</strain>
    </source>
</reference>
<comment type="caution">
    <text evidence="3">The sequence shown here is derived from an EMBL/GenBank/DDBJ whole genome shotgun (WGS) entry which is preliminary data.</text>
</comment>
<evidence type="ECO:0000259" key="2">
    <source>
        <dbReference type="Pfam" id="PF09681"/>
    </source>
</evidence>
<protein>
    <submittedName>
        <fullName evidence="3">Gp49-like protein</fullName>
    </submittedName>
</protein>
<reference evidence="4" key="2">
    <citation type="submission" date="2022-10" db="EMBL/GenBank/DDBJ databases">
        <authorList>
            <person name="Aires J."/>
            <person name="Mesa V."/>
        </authorList>
    </citation>
    <scope>NUCLEOTIDE SEQUENCE</scope>
    <source>
        <strain evidence="4">Clostridium neonatale JD116</strain>
    </source>
</reference>
<evidence type="ECO:0000256" key="1">
    <source>
        <dbReference type="SAM" id="MobiDB-lite"/>
    </source>
</evidence>
<feature type="domain" description="Phage replisome organiser N-terminal" evidence="2">
    <location>
        <begin position="9"/>
        <end position="122"/>
    </location>
</feature>
<dbReference type="Proteomes" id="UP001189143">
    <property type="component" value="Unassembled WGS sequence"/>
</dbReference>
<organism evidence="3 5">
    <name type="scientific">Clostridium neonatale</name>
    <dbReference type="NCBI Taxonomy" id="137838"/>
    <lineage>
        <taxon>Bacteria</taxon>
        <taxon>Bacillati</taxon>
        <taxon>Bacillota</taxon>
        <taxon>Clostridia</taxon>
        <taxon>Eubacteriales</taxon>
        <taxon>Clostridiaceae</taxon>
        <taxon>Clostridium</taxon>
    </lineage>
</organism>
<name>A0AA86JXX2_9CLOT</name>
<accession>A0AA86JXX2</accession>
<evidence type="ECO:0000313" key="3">
    <source>
        <dbReference type="EMBL" id="CAG9703718.1"/>
    </source>
</evidence>
<dbReference type="EMBL" id="CAMTCP010000019">
    <property type="protein sequence ID" value="CAI3540168.1"/>
    <property type="molecule type" value="Genomic_DNA"/>
</dbReference>
<feature type="region of interest" description="Disordered" evidence="1">
    <location>
        <begin position="242"/>
        <end position="276"/>
    </location>
</feature>